<proteinExistence type="predicted"/>
<dbReference type="AlphaFoldDB" id="A0A9K3HPA6"/>
<organism evidence="1 2">
    <name type="scientific">Helianthus annuus</name>
    <name type="common">Common sunflower</name>
    <dbReference type="NCBI Taxonomy" id="4232"/>
    <lineage>
        <taxon>Eukaryota</taxon>
        <taxon>Viridiplantae</taxon>
        <taxon>Streptophyta</taxon>
        <taxon>Embryophyta</taxon>
        <taxon>Tracheophyta</taxon>
        <taxon>Spermatophyta</taxon>
        <taxon>Magnoliopsida</taxon>
        <taxon>eudicotyledons</taxon>
        <taxon>Gunneridae</taxon>
        <taxon>Pentapetalae</taxon>
        <taxon>asterids</taxon>
        <taxon>campanulids</taxon>
        <taxon>Asterales</taxon>
        <taxon>Asteraceae</taxon>
        <taxon>Asteroideae</taxon>
        <taxon>Heliantheae alliance</taxon>
        <taxon>Heliantheae</taxon>
        <taxon>Helianthus</taxon>
    </lineage>
</organism>
<name>A0A9K3HPA6_HELAN</name>
<dbReference type="Gramene" id="mRNA:HanXRQr2_Chr11g0489341">
    <property type="protein sequence ID" value="CDS:HanXRQr2_Chr11g0489341.1"/>
    <property type="gene ID" value="HanXRQr2_Chr11g0489341"/>
</dbReference>
<accession>A0A9K3HPA6</accession>
<dbReference type="Proteomes" id="UP000215914">
    <property type="component" value="Unassembled WGS sequence"/>
</dbReference>
<keyword evidence="2" id="KW-1185">Reference proteome</keyword>
<reference evidence="1" key="2">
    <citation type="submission" date="2020-06" db="EMBL/GenBank/DDBJ databases">
        <title>Helianthus annuus Genome sequencing and assembly Release 2.</title>
        <authorList>
            <person name="Gouzy J."/>
            <person name="Langlade N."/>
            <person name="Munos S."/>
        </authorList>
    </citation>
    <scope>NUCLEOTIDE SEQUENCE</scope>
    <source>
        <tissue evidence="1">Leaves</tissue>
    </source>
</reference>
<evidence type="ECO:0000313" key="2">
    <source>
        <dbReference type="Proteomes" id="UP000215914"/>
    </source>
</evidence>
<dbReference type="EMBL" id="MNCJ02000326">
    <property type="protein sequence ID" value="KAF5781907.1"/>
    <property type="molecule type" value="Genomic_DNA"/>
</dbReference>
<gene>
    <name evidence="1" type="ORF">HanXRQr2_Chr11g0489341</name>
</gene>
<comment type="caution">
    <text evidence="1">The sequence shown here is derived from an EMBL/GenBank/DDBJ whole genome shotgun (WGS) entry which is preliminary data.</text>
</comment>
<sequence length="55" mass="5888">MRVRPAASVVDLYKTVLVSVNAHVLGSNGSCLTGLGQTGHFKKQVKLVWVKTGHV</sequence>
<reference evidence="1" key="1">
    <citation type="journal article" date="2017" name="Nature">
        <title>The sunflower genome provides insights into oil metabolism, flowering and Asterid evolution.</title>
        <authorList>
            <person name="Badouin H."/>
            <person name="Gouzy J."/>
            <person name="Grassa C.J."/>
            <person name="Murat F."/>
            <person name="Staton S.E."/>
            <person name="Cottret L."/>
            <person name="Lelandais-Briere C."/>
            <person name="Owens G.L."/>
            <person name="Carrere S."/>
            <person name="Mayjonade B."/>
            <person name="Legrand L."/>
            <person name="Gill N."/>
            <person name="Kane N.C."/>
            <person name="Bowers J.E."/>
            <person name="Hubner S."/>
            <person name="Bellec A."/>
            <person name="Berard A."/>
            <person name="Berges H."/>
            <person name="Blanchet N."/>
            <person name="Boniface M.C."/>
            <person name="Brunel D."/>
            <person name="Catrice O."/>
            <person name="Chaidir N."/>
            <person name="Claudel C."/>
            <person name="Donnadieu C."/>
            <person name="Faraut T."/>
            <person name="Fievet G."/>
            <person name="Helmstetter N."/>
            <person name="King M."/>
            <person name="Knapp S.J."/>
            <person name="Lai Z."/>
            <person name="Le Paslier M.C."/>
            <person name="Lippi Y."/>
            <person name="Lorenzon L."/>
            <person name="Mandel J.R."/>
            <person name="Marage G."/>
            <person name="Marchand G."/>
            <person name="Marquand E."/>
            <person name="Bret-Mestries E."/>
            <person name="Morien E."/>
            <person name="Nambeesan S."/>
            <person name="Nguyen T."/>
            <person name="Pegot-Espagnet P."/>
            <person name="Pouilly N."/>
            <person name="Raftis F."/>
            <person name="Sallet E."/>
            <person name="Schiex T."/>
            <person name="Thomas J."/>
            <person name="Vandecasteele C."/>
            <person name="Vares D."/>
            <person name="Vear F."/>
            <person name="Vautrin S."/>
            <person name="Crespi M."/>
            <person name="Mangin B."/>
            <person name="Burke J.M."/>
            <person name="Salse J."/>
            <person name="Munos S."/>
            <person name="Vincourt P."/>
            <person name="Rieseberg L.H."/>
            <person name="Langlade N.B."/>
        </authorList>
    </citation>
    <scope>NUCLEOTIDE SEQUENCE</scope>
    <source>
        <tissue evidence="1">Leaves</tissue>
    </source>
</reference>
<evidence type="ECO:0000313" key="1">
    <source>
        <dbReference type="EMBL" id="KAF5781907.1"/>
    </source>
</evidence>
<protein>
    <submittedName>
        <fullName evidence="1">Uncharacterized protein</fullName>
    </submittedName>
</protein>